<dbReference type="InterPro" id="IPR036525">
    <property type="entry name" value="Tubulin/FtsZ_GTPase_sf"/>
</dbReference>
<protein>
    <recommendedName>
        <fullName evidence="9">Tubulin/FtsZ 2-layer sandwich domain-containing protein</fullName>
    </recommendedName>
</protein>
<evidence type="ECO:0000256" key="6">
    <source>
        <dbReference type="ARBA" id="ARBA00022801"/>
    </source>
</evidence>
<name>A0A7J7EJ23_DICBM</name>
<dbReference type="GO" id="GO:0005737">
    <property type="term" value="C:cytoplasm"/>
    <property type="evidence" value="ECO:0007669"/>
    <property type="project" value="UniProtKB-SubCell"/>
</dbReference>
<dbReference type="InterPro" id="IPR018316">
    <property type="entry name" value="Tubulin/FtsZ_2-layer-sand-dom"/>
</dbReference>
<keyword evidence="11" id="KW-1185">Reference proteome</keyword>
<comment type="similarity">
    <text evidence="2">Belongs to the tubulin family.</text>
</comment>
<feature type="domain" description="Tubulin/FtsZ 2-layer sandwich" evidence="9">
    <location>
        <begin position="85"/>
        <end position="193"/>
    </location>
</feature>
<keyword evidence="7" id="KW-0342">GTP-binding</keyword>
<comment type="subcellular location">
    <subcellularLocation>
        <location evidence="1">Cytoplasm</location>
    </subcellularLocation>
</comment>
<dbReference type="InterPro" id="IPR002452">
    <property type="entry name" value="Alpha_tubulin"/>
</dbReference>
<keyword evidence="6" id="KW-0378">Hydrolase</keyword>
<evidence type="ECO:0000259" key="9">
    <source>
        <dbReference type="SMART" id="SM00865"/>
    </source>
</evidence>
<dbReference type="PANTHER" id="PTHR11588">
    <property type="entry name" value="TUBULIN"/>
    <property type="match status" value="1"/>
</dbReference>
<keyword evidence="4" id="KW-0493">Microtubule</keyword>
<proteinExistence type="inferred from homology"/>
<gene>
    <name evidence="10" type="ORF">HPG69_015254</name>
</gene>
<dbReference type="AlphaFoldDB" id="A0A7J7EJ23"/>
<keyword evidence="3" id="KW-0963">Cytoplasm</keyword>
<evidence type="ECO:0000313" key="10">
    <source>
        <dbReference type="EMBL" id="KAF5915634.1"/>
    </source>
</evidence>
<dbReference type="Gene3D" id="3.30.1330.20">
    <property type="entry name" value="Tubulin/FtsZ, C-terminal domain"/>
    <property type="match status" value="1"/>
</dbReference>
<dbReference type="GO" id="GO:0016787">
    <property type="term" value="F:hydrolase activity"/>
    <property type="evidence" value="ECO:0007669"/>
    <property type="project" value="UniProtKB-KW"/>
</dbReference>
<evidence type="ECO:0000256" key="2">
    <source>
        <dbReference type="ARBA" id="ARBA00009636"/>
    </source>
</evidence>
<dbReference type="GO" id="GO:0005200">
    <property type="term" value="F:structural constituent of cytoskeleton"/>
    <property type="evidence" value="ECO:0007669"/>
    <property type="project" value="InterPro"/>
</dbReference>
<dbReference type="Proteomes" id="UP000551758">
    <property type="component" value="Unassembled WGS sequence"/>
</dbReference>
<evidence type="ECO:0000256" key="8">
    <source>
        <dbReference type="ARBA" id="ARBA00049117"/>
    </source>
</evidence>
<sequence length="216" mass="23728">MPAGKYTTLNVELSPMVRCQVTKPSVVEMTHSTCCSAGLGLAGKCPEQCLWTWSPLWSPTYTNLNRLVGHILSSITAAMQFDGGLTKFQTNLVLYPRIHIPLATYALVISAEKAYHEQLSVAEITNACFKPANQTVKCDPHQGKYMACCMWYRGHVVPKDVTAAIATIKTKCTIQFVDWCLTGFKQAADPAIERGPLQRIPLFPGSSALGHNLEPE</sequence>
<keyword evidence="5" id="KW-0547">Nucleotide-binding</keyword>
<dbReference type="InterPro" id="IPR037103">
    <property type="entry name" value="Tubulin/FtsZ-like_C"/>
</dbReference>
<dbReference type="PRINTS" id="PR01162">
    <property type="entry name" value="ALPHATUBULIN"/>
</dbReference>
<comment type="caution">
    <text evidence="10">The sequence shown here is derived from an EMBL/GenBank/DDBJ whole genome shotgun (WGS) entry which is preliminary data.</text>
</comment>
<evidence type="ECO:0000256" key="3">
    <source>
        <dbReference type="ARBA" id="ARBA00022490"/>
    </source>
</evidence>
<dbReference type="GO" id="GO:0005525">
    <property type="term" value="F:GTP binding"/>
    <property type="evidence" value="ECO:0007669"/>
    <property type="project" value="UniProtKB-KW"/>
</dbReference>
<organism evidence="10 11">
    <name type="scientific">Diceros bicornis minor</name>
    <name type="common">South-central black rhinoceros</name>
    <dbReference type="NCBI Taxonomy" id="77932"/>
    <lineage>
        <taxon>Eukaryota</taxon>
        <taxon>Metazoa</taxon>
        <taxon>Chordata</taxon>
        <taxon>Craniata</taxon>
        <taxon>Vertebrata</taxon>
        <taxon>Euteleostomi</taxon>
        <taxon>Mammalia</taxon>
        <taxon>Eutheria</taxon>
        <taxon>Laurasiatheria</taxon>
        <taxon>Perissodactyla</taxon>
        <taxon>Rhinocerotidae</taxon>
        <taxon>Diceros</taxon>
    </lineage>
</organism>
<evidence type="ECO:0000256" key="7">
    <source>
        <dbReference type="ARBA" id="ARBA00023134"/>
    </source>
</evidence>
<evidence type="ECO:0000256" key="4">
    <source>
        <dbReference type="ARBA" id="ARBA00022701"/>
    </source>
</evidence>
<evidence type="ECO:0000313" key="11">
    <source>
        <dbReference type="Proteomes" id="UP000551758"/>
    </source>
</evidence>
<dbReference type="GO" id="GO:0005874">
    <property type="term" value="C:microtubule"/>
    <property type="evidence" value="ECO:0007669"/>
    <property type="project" value="UniProtKB-KW"/>
</dbReference>
<dbReference type="SUPFAM" id="SSF55307">
    <property type="entry name" value="Tubulin C-terminal domain-like"/>
    <property type="match status" value="1"/>
</dbReference>
<dbReference type="GO" id="GO:0007017">
    <property type="term" value="P:microtubule-based process"/>
    <property type="evidence" value="ECO:0007669"/>
    <property type="project" value="InterPro"/>
</dbReference>
<comment type="catalytic activity">
    <reaction evidence="8">
        <text>GTP + H2O = GDP + phosphate + H(+)</text>
        <dbReference type="Rhea" id="RHEA:19669"/>
        <dbReference type="ChEBI" id="CHEBI:15377"/>
        <dbReference type="ChEBI" id="CHEBI:15378"/>
        <dbReference type="ChEBI" id="CHEBI:37565"/>
        <dbReference type="ChEBI" id="CHEBI:43474"/>
        <dbReference type="ChEBI" id="CHEBI:58189"/>
    </reaction>
    <physiologicalReaction direction="left-to-right" evidence="8">
        <dbReference type="Rhea" id="RHEA:19670"/>
    </physiologicalReaction>
</comment>
<accession>A0A7J7EJ23</accession>
<dbReference type="InterPro" id="IPR008280">
    <property type="entry name" value="Tub_FtsZ_C"/>
</dbReference>
<evidence type="ECO:0000256" key="5">
    <source>
        <dbReference type="ARBA" id="ARBA00022741"/>
    </source>
</evidence>
<dbReference type="Gene3D" id="3.40.50.1440">
    <property type="entry name" value="Tubulin/FtsZ, GTPase domain"/>
    <property type="match status" value="1"/>
</dbReference>
<evidence type="ECO:0000256" key="1">
    <source>
        <dbReference type="ARBA" id="ARBA00004496"/>
    </source>
</evidence>
<dbReference type="Pfam" id="PF03953">
    <property type="entry name" value="Tubulin_C"/>
    <property type="match status" value="1"/>
</dbReference>
<dbReference type="EMBL" id="JACDTQ010002833">
    <property type="protein sequence ID" value="KAF5915634.1"/>
    <property type="molecule type" value="Genomic_DNA"/>
</dbReference>
<dbReference type="FunFam" id="3.30.1330.20:FF:000022">
    <property type="entry name" value="Tubulin alpha chain"/>
    <property type="match status" value="1"/>
</dbReference>
<dbReference type="InterPro" id="IPR000217">
    <property type="entry name" value="Tubulin"/>
</dbReference>
<reference evidence="10 11" key="1">
    <citation type="journal article" date="2020" name="Mol. Biol. Evol.">
        <title>Interspecific Gene Flow and the Evolution of Specialization in Black and White Rhinoceros.</title>
        <authorList>
            <person name="Moodley Y."/>
            <person name="Westbury M.V."/>
            <person name="Russo I.M."/>
            <person name="Gopalakrishnan S."/>
            <person name="Rakotoarivelo A."/>
            <person name="Olsen R.A."/>
            <person name="Prost S."/>
            <person name="Tunstall T."/>
            <person name="Ryder O.A."/>
            <person name="Dalen L."/>
            <person name="Bruford M.W."/>
        </authorList>
    </citation>
    <scope>NUCLEOTIDE SEQUENCE [LARGE SCALE GENOMIC DNA]</scope>
    <source>
        <strain evidence="10">SBR-YM</strain>
        <tissue evidence="10">Skin</tissue>
    </source>
</reference>
<dbReference type="SMART" id="SM00865">
    <property type="entry name" value="Tubulin_C"/>
    <property type="match status" value="1"/>
</dbReference>